<dbReference type="GO" id="GO:0016020">
    <property type="term" value="C:membrane"/>
    <property type="evidence" value="ECO:0007669"/>
    <property type="project" value="UniProtKB-SubCell"/>
</dbReference>
<keyword evidence="9 15" id="KW-1133">Transmembrane helix</keyword>
<feature type="compositionally biased region" description="Polar residues" evidence="14">
    <location>
        <begin position="610"/>
        <end position="627"/>
    </location>
</feature>
<keyword evidence="10 15" id="KW-0472">Membrane</keyword>
<dbReference type="InterPro" id="IPR000242">
    <property type="entry name" value="PTP_cat"/>
</dbReference>
<feature type="compositionally biased region" description="Basic and acidic residues" evidence="14">
    <location>
        <begin position="501"/>
        <end position="511"/>
    </location>
</feature>
<keyword evidence="4 15" id="KW-0812">Transmembrane</keyword>
<evidence type="ECO:0000313" key="21">
    <source>
        <dbReference type="Proteomes" id="UP001311232"/>
    </source>
</evidence>
<feature type="transmembrane region" description="Helical" evidence="15">
    <location>
        <begin position="1202"/>
        <end position="1227"/>
    </location>
</feature>
<feature type="region of interest" description="Disordered" evidence="14">
    <location>
        <begin position="548"/>
        <end position="574"/>
    </location>
</feature>
<evidence type="ECO:0000259" key="16">
    <source>
        <dbReference type="PROSITE" id="PS50055"/>
    </source>
</evidence>
<dbReference type="Gene3D" id="3.10.200.10">
    <property type="entry name" value="Alpha carbonic anhydrase"/>
    <property type="match status" value="1"/>
</dbReference>
<keyword evidence="5" id="KW-0732">Signal</keyword>
<dbReference type="InterPro" id="IPR050348">
    <property type="entry name" value="Protein-Tyr_Phosphatase"/>
</dbReference>
<dbReference type="PROSITE" id="PS50853">
    <property type="entry name" value="FN3"/>
    <property type="match status" value="1"/>
</dbReference>
<dbReference type="Gene3D" id="2.60.40.10">
    <property type="entry name" value="Immunoglobulins"/>
    <property type="match status" value="1"/>
</dbReference>
<dbReference type="EC" id="3.1.3.48" evidence="3"/>
<evidence type="ECO:0000256" key="14">
    <source>
        <dbReference type="SAM" id="MobiDB-lite"/>
    </source>
</evidence>
<evidence type="ECO:0000256" key="12">
    <source>
        <dbReference type="ARBA" id="ARBA00023180"/>
    </source>
</evidence>
<dbReference type="InterPro" id="IPR036116">
    <property type="entry name" value="FN3_sf"/>
</dbReference>
<evidence type="ECO:0000256" key="8">
    <source>
        <dbReference type="ARBA" id="ARBA00022912"/>
    </source>
</evidence>
<dbReference type="PROSITE" id="PS50056">
    <property type="entry name" value="TYR_PHOSPHATASE_2"/>
    <property type="match status" value="1"/>
</dbReference>
<feature type="region of interest" description="Disordered" evidence="14">
    <location>
        <begin position="442"/>
        <end position="511"/>
    </location>
</feature>
<keyword evidence="12" id="KW-0325">Glycoprotein</keyword>
<evidence type="ECO:0000256" key="15">
    <source>
        <dbReference type="SAM" id="Phobius"/>
    </source>
</evidence>
<dbReference type="EMBL" id="JAHHUM010000123">
    <property type="protein sequence ID" value="KAK5622411.1"/>
    <property type="molecule type" value="Genomic_DNA"/>
</dbReference>
<evidence type="ECO:0000313" key="20">
    <source>
        <dbReference type="EMBL" id="KAK5622411.1"/>
    </source>
</evidence>
<evidence type="ECO:0000256" key="4">
    <source>
        <dbReference type="ARBA" id="ARBA00022692"/>
    </source>
</evidence>
<feature type="domain" description="Tyrosine-protein phosphatase" evidence="16">
    <location>
        <begin position="1586"/>
        <end position="1831"/>
    </location>
</feature>
<dbReference type="SUPFAM" id="SSF51069">
    <property type="entry name" value="Carbonic anhydrase"/>
    <property type="match status" value="1"/>
</dbReference>
<feature type="domain" description="Tyrosine specific protein phosphatases" evidence="17">
    <location>
        <begin position="1472"/>
        <end position="1546"/>
    </location>
</feature>
<dbReference type="PRINTS" id="PR00700">
    <property type="entry name" value="PRTYPHPHTASE"/>
</dbReference>
<comment type="similarity">
    <text evidence="2">Belongs to the protein-tyrosine phosphatase family. Receptor class 5 subfamily.</text>
</comment>
<keyword evidence="21" id="KW-1185">Reference proteome</keyword>
<evidence type="ECO:0000256" key="10">
    <source>
        <dbReference type="ARBA" id="ARBA00023136"/>
    </source>
</evidence>
<dbReference type="InterPro" id="IPR000387">
    <property type="entry name" value="Tyr_Pase_dom"/>
</dbReference>
<feature type="domain" description="Alpha-carbonic anhydrase" evidence="19">
    <location>
        <begin position="21"/>
        <end position="285"/>
    </location>
</feature>
<dbReference type="PROSITE" id="PS00383">
    <property type="entry name" value="TYR_PHOSPHATASE_1"/>
    <property type="match status" value="1"/>
</dbReference>
<dbReference type="CDD" id="cd00063">
    <property type="entry name" value="FN3"/>
    <property type="match status" value="1"/>
</dbReference>
<feature type="region of interest" description="Disordered" evidence="14">
    <location>
        <begin position="587"/>
        <end position="628"/>
    </location>
</feature>
<dbReference type="GO" id="GO:0004725">
    <property type="term" value="F:protein tyrosine phosphatase activity"/>
    <property type="evidence" value="ECO:0007669"/>
    <property type="project" value="UniProtKB-EC"/>
</dbReference>
<dbReference type="InterPro" id="IPR016130">
    <property type="entry name" value="Tyr_Pase_AS"/>
</dbReference>
<keyword evidence="7" id="KW-0378">Hydrolase</keyword>
<dbReference type="Proteomes" id="UP001311232">
    <property type="component" value="Unassembled WGS sequence"/>
</dbReference>
<keyword evidence="8" id="KW-0904">Protein phosphatase</keyword>
<evidence type="ECO:0000256" key="13">
    <source>
        <dbReference type="ARBA" id="ARBA00051722"/>
    </source>
</evidence>
<dbReference type="SUPFAM" id="SSF52799">
    <property type="entry name" value="(Phosphotyrosine protein) phosphatases II"/>
    <property type="match status" value="2"/>
</dbReference>
<dbReference type="SMART" id="SM01057">
    <property type="entry name" value="Carb_anhydrase"/>
    <property type="match status" value="1"/>
</dbReference>
<dbReference type="SMART" id="SM00060">
    <property type="entry name" value="FN3"/>
    <property type="match status" value="1"/>
</dbReference>
<feature type="non-terminal residue" evidence="20">
    <location>
        <position position="1831"/>
    </location>
</feature>
<feature type="compositionally biased region" description="Basic and acidic residues" evidence="14">
    <location>
        <begin position="549"/>
        <end position="573"/>
    </location>
</feature>
<feature type="compositionally biased region" description="Basic and acidic residues" evidence="14">
    <location>
        <begin position="458"/>
        <end position="468"/>
    </location>
</feature>
<evidence type="ECO:0000256" key="1">
    <source>
        <dbReference type="ARBA" id="ARBA00004479"/>
    </source>
</evidence>
<keyword evidence="6" id="KW-0677">Repeat</keyword>
<feature type="region of interest" description="Disordered" evidence="14">
    <location>
        <begin position="1141"/>
        <end position="1192"/>
    </location>
</feature>
<dbReference type="SUPFAM" id="SSF49265">
    <property type="entry name" value="Fibronectin type III"/>
    <property type="match status" value="1"/>
</dbReference>
<sequence length="1831" mass="200889">MFLSAAGGYTYRNQRKFSEDIDWSYAGTLNQMNWAKKFPLCSSAKQSPININENLAPAKLQYQKLRFDGWEGLTTDSTIIKNDGKTVAVNVDGEFYVSGGGLRSKFKVGRITFHWGRCNASLDGSEHSLEGVKYPLEMQIYCYEASQFDSLEEAIQARGRITALAVLFETSTEDNINYAPIIDGINSVSRYGKSARVSPFTLQGLLPNSTEKYFIYNGSLTTPPCSETVEWIVFKNKVAISEEQLEMFCEVMTMQQAGYVMLMDYLQNNYRDQQEQFMGQVFSSYTGIEEVQTPVCSSEPESIQAAPQNLSSLLVIWERPRAVYDTNIEKYSITYRLANAEDSAWSEYLTDGYQDTGAILDDLLANSTYDVRVVAICTNGLRGRVSDLLTVFMPIDDPENTLDIDSDEIEFESNYVPDLSRNEVDQIDNSNLDWGAANSPRTTTAASPLFPLPGIKTPTEKFSERRTTTEPAPALVSSQSGYISRHSEEIEHSSTYLQPPEDTKLPESRGKVGIENNTIFYSKTEEPLNSSSTSPFLRNTKTDSLNKSIHHEGSHEKGKGDSSPKASDSKTEGSKVIFQYPTIMTTVSSPTTDMSSTSSLSSIQAEADQGSAQTINEGSTTRKNVSTYPKDFPEVHISASTAQTLSSTEAVQHSDRSSSMPHFSSTASSVMLSGNVVQTTQSLSNGERSSIYPSSAFASSPLCDTLDSSFAPSTRLHDPFSLCPVSSASTPDSQPATTGLLPSKDLTSTSIPVLLASTLPHLPHPSDSLSGQMTDSVYSDSSFGNSDNDVLLSGSSGDLSVLSNTPPIKTVVELAHTSVTAELSKSSFDFSSSTLSLSCSPTLQPSVLFSSEFTFSGVTLGLSKSATTGFEDSMYATGSTTESLVPEISSDGLLLASDVDIVCGCSLETSTSSSWLHASPHVPLPSSAKSSTSSELYSSMVLLSASGVVIENLPTSLEGLGSPGLSFNHSLESYSPNSLYSSQFLQAAHSDLHLSVTATLSVGTDSGLSASERSTNFQTSSLPFPLTTSLFTPTPEEQVIDFSSSTSGSAFFTDSQEGVDQEWDKGQTSAFGVSQLPHSTEVVSTVPPFMTLESGQGPDEVEEHSSAFYFESGSGSAFHPEVEGKAAPTVSEVTSGLPWSLGGTDISGSGQGEGLSDNETSSDFSISERPETESEEEEPVADASNSSHELRVGSLSEKERKAVIPLAVISSLTLLGLVVLIGIFIYWRMCFQTAHFYINNMSSPRVITQSTGALTSDEDTAFPVEDFVKHVAELHSTQGFQPEFETLKESYEEVQACTVDMWMTTDSSNHPDNKTKNRYKNILAYDHSRVQLSPQANADGKTTDYINANYVDGYKRQRSYIAAQGPLRSSTEDFWRMIWEENVHIIVMITNLVENGRRKCDQYWPADVQEEYGQFLVTIKSSKVLAYYTQRTFIVRNILTKKSSKKGWSNDRTVTQYQYTQWPDMGVPELSLPLLSFVRKSSRANADKMGPIVVHCSAGVGRTGTYIVLDSMLKQMRDEGAVNITGFLKHIRTQRNYLVQTEEQYVFIHDALVEAILCGETEVVTAHLHRYVDELLTPGPSGKTLLDKQFKLMCHTEVNKDDFSTALQDNNSNKNRDCSVIPAERSRVHLSPTAGETSDYINASYITGYRLNREFIITQNPLPDTIKDFWTMIWDHNTQVIISLPGTKEEAELCAFWPGNEQTFSFTMFTVIQRSEAHICLSNEDMLVVREYTLTAAKDDFILEVKHFLAPCWPNPDSPIRNTFELISLLNEERAGKDCPTVVHDDVGGVTAGTFCALSSLKQQLDAEGSADVFQAARLINLLRPSVFVDV</sequence>
<dbReference type="InterPro" id="IPR003961">
    <property type="entry name" value="FN3_dom"/>
</dbReference>
<dbReference type="FunFam" id="3.90.190.10:FF:000068">
    <property type="entry name" value="receptor-type tyrosine-protein phosphatase zeta"/>
    <property type="match status" value="1"/>
</dbReference>
<evidence type="ECO:0000259" key="18">
    <source>
        <dbReference type="PROSITE" id="PS50853"/>
    </source>
</evidence>
<dbReference type="SMART" id="SM00194">
    <property type="entry name" value="PTPc"/>
    <property type="match status" value="2"/>
</dbReference>
<comment type="caution">
    <text evidence="20">The sequence shown here is derived from an EMBL/GenBank/DDBJ whole genome shotgun (WGS) entry which is preliminary data.</text>
</comment>
<evidence type="ECO:0000256" key="7">
    <source>
        <dbReference type="ARBA" id="ARBA00022801"/>
    </source>
</evidence>
<dbReference type="PROSITE" id="PS51144">
    <property type="entry name" value="ALPHA_CA_2"/>
    <property type="match status" value="1"/>
</dbReference>
<dbReference type="SMART" id="SM00404">
    <property type="entry name" value="PTPc_motif"/>
    <property type="match status" value="2"/>
</dbReference>
<name>A0AAV9SLV5_9TELE</name>
<feature type="domain" description="Tyrosine-protein phosphatase" evidence="16">
    <location>
        <begin position="1280"/>
        <end position="1555"/>
    </location>
</feature>
<comment type="catalytic activity">
    <reaction evidence="13">
        <text>O-phospho-L-tyrosyl-[protein] + H2O = L-tyrosyl-[protein] + phosphate</text>
        <dbReference type="Rhea" id="RHEA:10684"/>
        <dbReference type="Rhea" id="RHEA-COMP:10136"/>
        <dbReference type="Rhea" id="RHEA-COMP:20101"/>
        <dbReference type="ChEBI" id="CHEBI:15377"/>
        <dbReference type="ChEBI" id="CHEBI:43474"/>
        <dbReference type="ChEBI" id="CHEBI:46858"/>
        <dbReference type="ChEBI" id="CHEBI:61978"/>
        <dbReference type="EC" id="3.1.3.48"/>
    </reaction>
</comment>
<dbReference type="InterPro" id="IPR013783">
    <property type="entry name" value="Ig-like_fold"/>
</dbReference>
<feature type="compositionally biased region" description="Low complexity" evidence="14">
    <location>
        <begin position="587"/>
        <end position="602"/>
    </location>
</feature>
<dbReference type="PROSITE" id="PS50055">
    <property type="entry name" value="TYR_PHOSPHATASE_PTP"/>
    <property type="match status" value="2"/>
</dbReference>
<dbReference type="Gene3D" id="3.90.190.10">
    <property type="entry name" value="Protein tyrosine phosphatase superfamily"/>
    <property type="match status" value="2"/>
</dbReference>
<dbReference type="InterPro" id="IPR036398">
    <property type="entry name" value="CA_dom_sf"/>
</dbReference>
<dbReference type="Pfam" id="PF00102">
    <property type="entry name" value="Y_phosphatase"/>
    <property type="match status" value="2"/>
</dbReference>
<dbReference type="Pfam" id="PF00041">
    <property type="entry name" value="fn3"/>
    <property type="match status" value="1"/>
</dbReference>
<evidence type="ECO:0000259" key="19">
    <source>
        <dbReference type="PROSITE" id="PS51144"/>
    </source>
</evidence>
<dbReference type="PANTHER" id="PTHR19134:SF461">
    <property type="entry name" value="RECEPTOR-TYPE TYROSINE-PROTEIN PHOSPHATASE ZETA"/>
    <property type="match status" value="1"/>
</dbReference>
<keyword evidence="11" id="KW-1015">Disulfide bond</keyword>
<dbReference type="Pfam" id="PF00194">
    <property type="entry name" value="Carb_anhydrase"/>
    <property type="match status" value="1"/>
</dbReference>
<reference evidence="20 21" key="1">
    <citation type="submission" date="2021-06" db="EMBL/GenBank/DDBJ databases">
        <authorList>
            <person name="Palmer J.M."/>
        </authorList>
    </citation>
    <scope>NUCLEOTIDE SEQUENCE [LARGE SCALE GENOMIC DNA]</scope>
    <source>
        <strain evidence="20 21">MEX-2019</strain>
        <tissue evidence="20">Muscle</tissue>
    </source>
</reference>
<dbReference type="PANTHER" id="PTHR19134">
    <property type="entry name" value="RECEPTOR-TYPE TYROSINE-PROTEIN PHOSPHATASE"/>
    <property type="match status" value="1"/>
</dbReference>
<evidence type="ECO:0000256" key="6">
    <source>
        <dbReference type="ARBA" id="ARBA00022737"/>
    </source>
</evidence>
<protein>
    <recommendedName>
        <fullName evidence="3">protein-tyrosine-phosphatase</fullName>
        <ecNumber evidence="3">3.1.3.48</ecNumber>
    </recommendedName>
</protein>
<evidence type="ECO:0000256" key="5">
    <source>
        <dbReference type="ARBA" id="ARBA00022729"/>
    </source>
</evidence>
<evidence type="ECO:0000256" key="3">
    <source>
        <dbReference type="ARBA" id="ARBA00013064"/>
    </source>
</evidence>
<evidence type="ECO:0000256" key="2">
    <source>
        <dbReference type="ARBA" id="ARBA00006246"/>
    </source>
</evidence>
<dbReference type="InterPro" id="IPR041887">
    <property type="entry name" value="Alpha_CARP_receptor-type"/>
</dbReference>
<comment type="subcellular location">
    <subcellularLocation>
        <location evidence="1">Membrane</location>
        <topology evidence="1">Single-pass type I membrane protein</topology>
    </subcellularLocation>
</comment>
<organism evidence="20 21">
    <name type="scientific">Crenichthys baileyi</name>
    <name type="common">White River springfish</name>
    <dbReference type="NCBI Taxonomy" id="28760"/>
    <lineage>
        <taxon>Eukaryota</taxon>
        <taxon>Metazoa</taxon>
        <taxon>Chordata</taxon>
        <taxon>Craniata</taxon>
        <taxon>Vertebrata</taxon>
        <taxon>Euteleostomi</taxon>
        <taxon>Actinopterygii</taxon>
        <taxon>Neopterygii</taxon>
        <taxon>Teleostei</taxon>
        <taxon>Neoteleostei</taxon>
        <taxon>Acanthomorphata</taxon>
        <taxon>Ovalentaria</taxon>
        <taxon>Atherinomorphae</taxon>
        <taxon>Cyprinodontiformes</taxon>
        <taxon>Goodeidae</taxon>
        <taxon>Crenichthys</taxon>
    </lineage>
</organism>
<dbReference type="InterPro" id="IPR029021">
    <property type="entry name" value="Prot-tyrosine_phosphatase-like"/>
</dbReference>
<dbReference type="CDD" id="cd03122">
    <property type="entry name" value="alpha_CARP_receptor_like"/>
    <property type="match status" value="1"/>
</dbReference>
<dbReference type="InterPro" id="IPR003595">
    <property type="entry name" value="Tyr_Pase_cat"/>
</dbReference>
<dbReference type="FunFam" id="3.90.190.10:FF:000013">
    <property type="entry name" value="receptor-type tyrosine-protein phosphatase zeta isoform X1"/>
    <property type="match status" value="1"/>
</dbReference>
<feature type="domain" description="Fibronectin type-III" evidence="18">
    <location>
        <begin position="299"/>
        <end position="396"/>
    </location>
</feature>
<dbReference type="InterPro" id="IPR001148">
    <property type="entry name" value="CA_dom"/>
</dbReference>
<gene>
    <name evidence="20" type="ORF">CRENBAI_004043</name>
</gene>
<proteinExistence type="inferred from homology"/>
<accession>A0AAV9SLV5</accession>
<evidence type="ECO:0000256" key="11">
    <source>
        <dbReference type="ARBA" id="ARBA00023157"/>
    </source>
</evidence>
<evidence type="ECO:0000259" key="17">
    <source>
        <dbReference type="PROSITE" id="PS50056"/>
    </source>
</evidence>
<evidence type="ECO:0000256" key="9">
    <source>
        <dbReference type="ARBA" id="ARBA00022989"/>
    </source>
</evidence>